<feature type="compositionally biased region" description="Basic and acidic residues" evidence="1">
    <location>
        <begin position="22"/>
        <end position="41"/>
    </location>
</feature>
<feature type="domain" description="ParB-like N-terminal" evidence="2">
    <location>
        <begin position="93"/>
        <end position="189"/>
    </location>
</feature>
<evidence type="ECO:0000256" key="1">
    <source>
        <dbReference type="SAM" id="MobiDB-lite"/>
    </source>
</evidence>
<sequence>MKKRRIFDIDLPDEEAPGFPAGKERDPKPGAGEGDRSDAARRSPMAAAITENAGALRERRVIEEKIRAENDALAEEHVRLKKLGLIVDTIPLDEIDATKLMRDRARGDDPELEELIASLRDIGLSNPIRVERRADGRYELIQGHRRWTAFKRLLEETGDSERWGRIPAGISAQGEELERLYRRMVDENLVRKDISFAEMAMVALHYAADPGTAETDPDKAVAELFHSAGYQKRSYIRQFIRLMSRLGDDLIHARHIPRALGLKLATVLDERPELVAQIRSSLENWDNRSVSDELEVLRNIAGEGVDNGEAPVSSRTASAQGPAGRAKTTFQLTSRLGVAKCMAANGRLEIKLPRDFSSLDRRKLQAAVARMLDELS</sequence>
<dbReference type="SMART" id="SM00470">
    <property type="entry name" value="ParB"/>
    <property type="match status" value="1"/>
</dbReference>
<organism evidence="3 4">
    <name type="scientific">Haematobacter massiliensis</name>
    <dbReference type="NCBI Taxonomy" id="195105"/>
    <lineage>
        <taxon>Bacteria</taxon>
        <taxon>Pseudomonadati</taxon>
        <taxon>Pseudomonadota</taxon>
        <taxon>Alphaproteobacteria</taxon>
        <taxon>Rhodobacterales</taxon>
        <taxon>Paracoccaceae</taxon>
        <taxon>Haematobacter</taxon>
    </lineage>
</organism>
<dbReference type="InterPro" id="IPR050336">
    <property type="entry name" value="Chromosome_partition/occlusion"/>
</dbReference>
<dbReference type="InterPro" id="IPR003115">
    <property type="entry name" value="ParB_N"/>
</dbReference>
<dbReference type="EMBL" id="JGYG01000004">
    <property type="protein sequence ID" value="KFI29920.1"/>
    <property type="molecule type" value="Genomic_DNA"/>
</dbReference>
<dbReference type="STRING" id="195105.CN97_14330"/>
<dbReference type="AlphaFoldDB" id="A0A086Y6M0"/>
<dbReference type="Proteomes" id="UP000028826">
    <property type="component" value="Unassembled WGS sequence"/>
</dbReference>
<proteinExistence type="predicted"/>
<evidence type="ECO:0000259" key="2">
    <source>
        <dbReference type="SMART" id="SM00470"/>
    </source>
</evidence>
<dbReference type="eggNOG" id="COG1475">
    <property type="taxonomic scope" value="Bacteria"/>
</dbReference>
<dbReference type="GO" id="GO:0007059">
    <property type="term" value="P:chromosome segregation"/>
    <property type="evidence" value="ECO:0007669"/>
    <property type="project" value="TreeGrafter"/>
</dbReference>
<dbReference type="OrthoDB" id="7656008at2"/>
<evidence type="ECO:0000313" key="3">
    <source>
        <dbReference type="EMBL" id="KFI29920.1"/>
    </source>
</evidence>
<reference evidence="3 4" key="1">
    <citation type="submission" date="2014-03" db="EMBL/GenBank/DDBJ databases">
        <title>Genome of Haematobacter massiliensis CCUG 47968.</title>
        <authorList>
            <person name="Wang D."/>
            <person name="Wang G."/>
        </authorList>
    </citation>
    <scope>NUCLEOTIDE SEQUENCE [LARGE SCALE GENOMIC DNA]</scope>
    <source>
        <strain evidence="3 4">CCUG 47968</strain>
    </source>
</reference>
<dbReference type="Pfam" id="PF02195">
    <property type="entry name" value="ParB_N"/>
    <property type="match status" value="1"/>
</dbReference>
<dbReference type="RefSeq" id="WP_035709708.1">
    <property type="nucleotide sequence ID" value="NZ_CAMIFG010000093.1"/>
</dbReference>
<feature type="region of interest" description="Disordered" evidence="1">
    <location>
        <begin position="305"/>
        <end position="326"/>
    </location>
</feature>
<keyword evidence="4" id="KW-1185">Reference proteome</keyword>
<dbReference type="GO" id="GO:0045881">
    <property type="term" value="P:positive regulation of sporulation resulting in formation of a cellular spore"/>
    <property type="evidence" value="ECO:0007669"/>
    <property type="project" value="TreeGrafter"/>
</dbReference>
<protein>
    <submittedName>
        <fullName evidence="3">Replication protein</fullName>
    </submittedName>
</protein>
<feature type="region of interest" description="Disordered" evidence="1">
    <location>
        <begin position="1"/>
        <end position="44"/>
    </location>
</feature>
<gene>
    <name evidence="3" type="ORF">CN97_14330</name>
</gene>
<evidence type="ECO:0000313" key="4">
    <source>
        <dbReference type="Proteomes" id="UP000028826"/>
    </source>
</evidence>
<dbReference type="GO" id="GO:0005694">
    <property type="term" value="C:chromosome"/>
    <property type="evidence" value="ECO:0007669"/>
    <property type="project" value="TreeGrafter"/>
</dbReference>
<dbReference type="InterPro" id="IPR036086">
    <property type="entry name" value="ParB/Sulfiredoxin_sf"/>
</dbReference>
<dbReference type="Gene3D" id="3.90.1530.30">
    <property type="match status" value="1"/>
</dbReference>
<dbReference type="PANTHER" id="PTHR33375">
    <property type="entry name" value="CHROMOSOME-PARTITIONING PROTEIN PARB-RELATED"/>
    <property type="match status" value="1"/>
</dbReference>
<comment type="caution">
    <text evidence="3">The sequence shown here is derived from an EMBL/GenBank/DDBJ whole genome shotgun (WGS) entry which is preliminary data.</text>
</comment>
<name>A0A086Y6M0_9RHOB</name>
<dbReference type="SUPFAM" id="SSF110849">
    <property type="entry name" value="ParB/Sulfiredoxin"/>
    <property type="match status" value="1"/>
</dbReference>
<accession>A0A086Y6M0</accession>
<dbReference type="PANTHER" id="PTHR33375:SF1">
    <property type="entry name" value="CHROMOSOME-PARTITIONING PROTEIN PARB-RELATED"/>
    <property type="match status" value="1"/>
</dbReference>